<evidence type="ECO:0000259" key="9">
    <source>
        <dbReference type="PROSITE" id="PS51352"/>
    </source>
</evidence>
<keyword evidence="3" id="KW-0249">Electron transport</keyword>
<organism evidence="10 11">
    <name type="scientific">Levilactobacillus parabrevis ATCC 53295</name>
    <dbReference type="NCBI Taxonomy" id="1267003"/>
    <lineage>
        <taxon>Bacteria</taxon>
        <taxon>Bacillati</taxon>
        <taxon>Bacillota</taxon>
        <taxon>Bacilli</taxon>
        <taxon>Lactobacillales</taxon>
        <taxon>Lactobacillaceae</taxon>
        <taxon>Levilactobacillus</taxon>
    </lineage>
</organism>
<name>A0A0R1GRY0_9LACO</name>
<dbReference type="SUPFAM" id="SSF52833">
    <property type="entry name" value="Thioredoxin-like"/>
    <property type="match status" value="1"/>
</dbReference>
<evidence type="ECO:0000256" key="8">
    <source>
        <dbReference type="PIRSR" id="PIRSR000077-4"/>
    </source>
</evidence>
<keyword evidence="5 8" id="KW-0676">Redox-active center</keyword>
<evidence type="ECO:0000313" key="10">
    <source>
        <dbReference type="EMBL" id="KRK36790.1"/>
    </source>
</evidence>
<dbReference type="CDD" id="cd02947">
    <property type="entry name" value="TRX_family"/>
    <property type="match status" value="1"/>
</dbReference>
<dbReference type="PRINTS" id="PR00421">
    <property type="entry name" value="THIOREDOXIN"/>
</dbReference>
<dbReference type="GO" id="GO:0005737">
    <property type="term" value="C:cytoplasm"/>
    <property type="evidence" value="ECO:0007669"/>
    <property type="project" value="TreeGrafter"/>
</dbReference>
<dbReference type="Proteomes" id="UP000051176">
    <property type="component" value="Unassembled WGS sequence"/>
</dbReference>
<dbReference type="AlphaFoldDB" id="A0A0R1GRY0"/>
<dbReference type="InterPro" id="IPR005746">
    <property type="entry name" value="Thioredoxin"/>
</dbReference>
<evidence type="ECO:0000256" key="4">
    <source>
        <dbReference type="ARBA" id="ARBA00023157"/>
    </source>
</evidence>
<comment type="caution">
    <text evidence="10">The sequence shown here is derived from an EMBL/GenBank/DDBJ whole genome shotgun (WGS) entry which is preliminary data.</text>
</comment>
<dbReference type="STRING" id="357278.IV61_GL000587"/>
<gene>
    <name evidence="10" type="ORF">FD07_GL000530</name>
</gene>
<evidence type="ECO:0000313" key="11">
    <source>
        <dbReference type="Proteomes" id="UP000051176"/>
    </source>
</evidence>
<sequence length="108" mass="12239">MIKEIHDQNFEQETNTGVTVVDFRADWCPPCKMMDPILKSLSESDDFKTKVTFTSLNVDHDQEVASRFDVQGIPTFLIKKDGRVVDRLVGARPKPLFAAALQKVLDED</sequence>
<feature type="site" description="Contributes to redox potential value" evidence="7">
    <location>
        <position position="30"/>
    </location>
</feature>
<evidence type="ECO:0000256" key="7">
    <source>
        <dbReference type="PIRSR" id="PIRSR000077-1"/>
    </source>
</evidence>
<dbReference type="Gene3D" id="3.40.30.10">
    <property type="entry name" value="Glutaredoxin"/>
    <property type="match status" value="1"/>
</dbReference>
<dbReference type="Pfam" id="PF00085">
    <property type="entry name" value="Thioredoxin"/>
    <property type="match status" value="1"/>
</dbReference>
<dbReference type="InterPro" id="IPR013766">
    <property type="entry name" value="Thioredoxin_domain"/>
</dbReference>
<dbReference type="PATRIC" id="fig|1267003.4.peg.568"/>
<keyword evidence="4 8" id="KW-1015">Disulfide bond</keyword>
<dbReference type="PANTHER" id="PTHR45663:SF11">
    <property type="entry name" value="GEO12009P1"/>
    <property type="match status" value="1"/>
</dbReference>
<evidence type="ECO:0000256" key="1">
    <source>
        <dbReference type="ARBA" id="ARBA00008987"/>
    </source>
</evidence>
<feature type="domain" description="Thioredoxin" evidence="9">
    <location>
        <begin position="1"/>
        <end position="106"/>
    </location>
</feature>
<dbReference type="PROSITE" id="PS51352">
    <property type="entry name" value="THIOREDOXIN_2"/>
    <property type="match status" value="1"/>
</dbReference>
<feature type="disulfide bond" description="Redox-active" evidence="8">
    <location>
        <begin position="28"/>
        <end position="31"/>
    </location>
</feature>
<evidence type="ECO:0000256" key="3">
    <source>
        <dbReference type="ARBA" id="ARBA00022982"/>
    </source>
</evidence>
<feature type="active site" description="Nucleophile" evidence="7">
    <location>
        <position position="28"/>
    </location>
</feature>
<dbReference type="PIRSF" id="PIRSF000077">
    <property type="entry name" value="Thioredoxin"/>
    <property type="match status" value="1"/>
</dbReference>
<feature type="site" description="Deprotonates C-terminal active site Cys" evidence="7">
    <location>
        <position position="22"/>
    </location>
</feature>
<keyword evidence="11" id="KW-1185">Reference proteome</keyword>
<proteinExistence type="inferred from homology"/>
<dbReference type="InterPro" id="IPR036249">
    <property type="entry name" value="Thioredoxin-like_sf"/>
</dbReference>
<dbReference type="eggNOG" id="COG3118">
    <property type="taxonomic scope" value="Bacteria"/>
</dbReference>
<dbReference type="RefSeq" id="WP_020089431.1">
    <property type="nucleotide sequence ID" value="NZ_AZCZ01000016.1"/>
</dbReference>
<dbReference type="OrthoDB" id="9790390at2"/>
<accession>A0A0R1GRY0</accession>
<feature type="active site" description="Nucleophile" evidence="7">
    <location>
        <position position="31"/>
    </location>
</feature>
<dbReference type="GO" id="GO:0015035">
    <property type="term" value="F:protein-disulfide reductase activity"/>
    <property type="evidence" value="ECO:0007669"/>
    <property type="project" value="InterPro"/>
</dbReference>
<evidence type="ECO:0000256" key="5">
    <source>
        <dbReference type="ARBA" id="ARBA00023284"/>
    </source>
</evidence>
<keyword evidence="2" id="KW-0813">Transport</keyword>
<evidence type="ECO:0000256" key="6">
    <source>
        <dbReference type="PIRNR" id="PIRNR000077"/>
    </source>
</evidence>
<feature type="site" description="Contributes to redox potential value" evidence="7">
    <location>
        <position position="29"/>
    </location>
</feature>
<dbReference type="EMBL" id="AZCZ01000016">
    <property type="protein sequence ID" value="KRK36790.1"/>
    <property type="molecule type" value="Genomic_DNA"/>
</dbReference>
<protein>
    <recommendedName>
        <fullName evidence="6">Thioredoxin</fullName>
    </recommendedName>
</protein>
<comment type="similarity">
    <text evidence="1 6">Belongs to the thioredoxin family.</text>
</comment>
<dbReference type="PANTHER" id="PTHR45663">
    <property type="entry name" value="GEO12009P1"/>
    <property type="match status" value="1"/>
</dbReference>
<reference evidence="10 11" key="1">
    <citation type="journal article" date="2015" name="Genome Announc.">
        <title>Expanding the biotechnology potential of lactobacilli through comparative genomics of 213 strains and associated genera.</title>
        <authorList>
            <person name="Sun Z."/>
            <person name="Harris H.M."/>
            <person name="McCann A."/>
            <person name="Guo C."/>
            <person name="Argimon S."/>
            <person name="Zhang W."/>
            <person name="Yang X."/>
            <person name="Jeffery I.B."/>
            <person name="Cooney J.C."/>
            <person name="Kagawa T.F."/>
            <person name="Liu W."/>
            <person name="Song Y."/>
            <person name="Salvetti E."/>
            <person name="Wrobel A."/>
            <person name="Rasinkangas P."/>
            <person name="Parkhill J."/>
            <person name="Rea M.C."/>
            <person name="O'Sullivan O."/>
            <person name="Ritari J."/>
            <person name="Douillard F.P."/>
            <person name="Paul Ross R."/>
            <person name="Yang R."/>
            <person name="Briner A.E."/>
            <person name="Felis G.E."/>
            <person name="de Vos W.M."/>
            <person name="Barrangou R."/>
            <person name="Klaenhammer T.R."/>
            <person name="Caufield P.W."/>
            <person name="Cui Y."/>
            <person name="Zhang H."/>
            <person name="O'Toole P.W."/>
        </authorList>
    </citation>
    <scope>NUCLEOTIDE SEQUENCE [LARGE SCALE GENOMIC DNA]</scope>
    <source>
        <strain evidence="10 11">ATCC 53295</strain>
    </source>
</reference>
<evidence type="ECO:0000256" key="2">
    <source>
        <dbReference type="ARBA" id="ARBA00022448"/>
    </source>
</evidence>